<evidence type="ECO:0000256" key="4">
    <source>
        <dbReference type="ARBA" id="ARBA00007505"/>
    </source>
</evidence>
<dbReference type="EC" id="4.1.1.35" evidence="5"/>
<keyword evidence="12" id="KW-0472">Membrane</keyword>
<evidence type="ECO:0000256" key="14">
    <source>
        <dbReference type="ARBA" id="ARBA00023239"/>
    </source>
</evidence>
<evidence type="ECO:0000256" key="10">
    <source>
        <dbReference type="ARBA" id="ARBA00023027"/>
    </source>
</evidence>
<dbReference type="UniPathway" id="UPA00796">
    <property type="reaction ID" value="UER00771"/>
</dbReference>
<dbReference type="FunFam" id="3.40.50.720:FF:000065">
    <property type="entry name" value="UDP-glucuronic acid decarboxylase 1"/>
    <property type="match status" value="1"/>
</dbReference>
<evidence type="ECO:0000256" key="6">
    <source>
        <dbReference type="ARBA" id="ARBA00022692"/>
    </source>
</evidence>
<comment type="subcellular location">
    <subcellularLocation>
        <location evidence="2">Golgi apparatus</location>
        <location evidence="2">Golgi stack membrane</location>
        <topology evidence="2">Single-pass type II membrane protein</topology>
    </subcellularLocation>
</comment>
<accession>A0A402B1V5</accession>
<dbReference type="GO" id="GO:0005737">
    <property type="term" value="C:cytoplasm"/>
    <property type="evidence" value="ECO:0007669"/>
    <property type="project" value="TreeGrafter"/>
</dbReference>
<dbReference type="InterPro" id="IPR016040">
    <property type="entry name" value="NAD(P)-bd_dom"/>
</dbReference>
<keyword evidence="13" id="KW-0325">Glycoprotein</keyword>
<dbReference type="PANTHER" id="PTHR43078:SF6">
    <property type="entry name" value="UDP-GLUCURONIC ACID DECARBOXYLASE 1"/>
    <property type="match status" value="1"/>
</dbReference>
<comment type="cofactor">
    <cofactor evidence="1">
        <name>NAD(+)</name>
        <dbReference type="ChEBI" id="CHEBI:57540"/>
    </cofactor>
</comment>
<evidence type="ECO:0000256" key="5">
    <source>
        <dbReference type="ARBA" id="ARBA00012290"/>
    </source>
</evidence>
<evidence type="ECO:0000256" key="1">
    <source>
        <dbReference type="ARBA" id="ARBA00001911"/>
    </source>
</evidence>
<dbReference type="AlphaFoldDB" id="A0A402B1V5"/>
<keyword evidence="17" id="KW-1185">Reference proteome</keyword>
<keyword evidence="7" id="KW-0210">Decarboxylase</keyword>
<dbReference type="GO" id="GO:0033320">
    <property type="term" value="P:UDP-D-xylose biosynthetic process"/>
    <property type="evidence" value="ECO:0007669"/>
    <property type="project" value="UniProtKB-UniPathway"/>
</dbReference>
<dbReference type="Gene3D" id="3.40.50.720">
    <property type="entry name" value="NAD(P)-binding Rossmann-like Domain"/>
    <property type="match status" value="1"/>
</dbReference>
<evidence type="ECO:0000259" key="15">
    <source>
        <dbReference type="Pfam" id="PF16363"/>
    </source>
</evidence>
<reference evidence="17" key="1">
    <citation type="submission" date="2018-12" db="EMBL/GenBank/DDBJ databases">
        <title>Tengunoibacter tsumagoiensis gen. nov., sp. nov., Dictyobacter kobayashii sp. nov., D. alpinus sp. nov., and D. joshuensis sp. nov. and description of Dictyobacteraceae fam. nov. within the order Ktedonobacterales isolated from Tengu-no-mugimeshi.</title>
        <authorList>
            <person name="Wang C.M."/>
            <person name="Zheng Y."/>
            <person name="Sakai Y."/>
            <person name="Toyoda A."/>
            <person name="Minakuchi Y."/>
            <person name="Abe K."/>
            <person name="Yokota A."/>
            <person name="Yabe S."/>
        </authorList>
    </citation>
    <scope>NUCLEOTIDE SEQUENCE [LARGE SCALE GENOMIC DNA]</scope>
    <source>
        <strain evidence="17">Uno16</strain>
    </source>
</reference>
<sequence>MKILVTGGAGFIGSNLCARLLDEGHTVFCVDNLITGSTENIQAFIDHPHFTFLKQDVTEPFDNDAEVIFHLASPASPVGYLEHPIETILVNSTGTHRMLELARKNNARFLISSTSEIYGDPLVHPQREDYWGNVNPIGPRACYDESKRLGETLVMEYYRQYQTNVRIVRIFNTYGPNSAIEDGRMIPNFITQALKNEPITIYGDGNKTRSITYVSDLVDGLIRAMFSPNTTGEVFNLGSSEEHTVLEYAQMIIRLCNSSSEILFETSRVDDPERRRANATKAQTILGWQRKVGMEEGLRETIEWFAKRIAQYSTVS</sequence>
<dbReference type="InterPro" id="IPR044516">
    <property type="entry name" value="UXS-like"/>
</dbReference>
<evidence type="ECO:0000256" key="7">
    <source>
        <dbReference type="ARBA" id="ARBA00022793"/>
    </source>
</evidence>
<keyword evidence="6" id="KW-0812">Transmembrane</keyword>
<evidence type="ECO:0000256" key="8">
    <source>
        <dbReference type="ARBA" id="ARBA00022968"/>
    </source>
</evidence>
<evidence type="ECO:0000313" key="17">
    <source>
        <dbReference type="Proteomes" id="UP000287171"/>
    </source>
</evidence>
<dbReference type="EMBL" id="BIFT01000001">
    <property type="protein sequence ID" value="GCE25329.1"/>
    <property type="molecule type" value="Genomic_DNA"/>
</dbReference>
<keyword evidence="14" id="KW-0456">Lyase</keyword>
<dbReference type="PANTHER" id="PTHR43078">
    <property type="entry name" value="UDP-GLUCURONIC ACID DECARBOXYLASE-RELATED"/>
    <property type="match status" value="1"/>
</dbReference>
<evidence type="ECO:0000313" key="16">
    <source>
        <dbReference type="EMBL" id="GCE25329.1"/>
    </source>
</evidence>
<keyword evidence="11" id="KW-0333">Golgi apparatus</keyword>
<keyword evidence="8" id="KW-0735">Signal-anchor</keyword>
<evidence type="ECO:0000256" key="13">
    <source>
        <dbReference type="ARBA" id="ARBA00023180"/>
    </source>
</evidence>
<dbReference type="GO" id="GO:0048040">
    <property type="term" value="F:UDP-glucuronate decarboxylase activity"/>
    <property type="evidence" value="ECO:0007669"/>
    <property type="project" value="UniProtKB-EC"/>
</dbReference>
<dbReference type="SUPFAM" id="SSF51735">
    <property type="entry name" value="NAD(P)-binding Rossmann-fold domains"/>
    <property type="match status" value="1"/>
</dbReference>
<dbReference type="Proteomes" id="UP000287171">
    <property type="component" value="Unassembled WGS sequence"/>
</dbReference>
<dbReference type="InterPro" id="IPR036291">
    <property type="entry name" value="NAD(P)-bd_dom_sf"/>
</dbReference>
<name>A0A402B1V5_9CHLR</name>
<evidence type="ECO:0000256" key="11">
    <source>
        <dbReference type="ARBA" id="ARBA00023034"/>
    </source>
</evidence>
<protein>
    <recommendedName>
        <fullName evidence="5">UDP-glucuronate decarboxylase</fullName>
        <ecNumber evidence="5">4.1.1.35</ecNumber>
    </recommendedName>
</protein>
<comment type="caution">
    <text evidence="16">The sequence shown here is derived from an EMBL/GenBank/DDBJ whole genome shotgun (WGS) entry which is preliminary data.</text>
</comment>
<dbReference type="RefSeq" id="WP_126625922.1">
    <property type="nucleotide sequence ID" value="NZ_BIFT01000001.1"/>
</dbReference>
<keyword evidence="10" id="KW-0520">NAD</keyword>
<evidence type="ECO:0000256" key="9">
    <source>
        <dbReference type="ARBA" id="ARBA00022989"/>
    </source>
</evidence>
<dbReference type="PRINTS" id="PR01713">
    <property type="entry name" value="NUCEPIMERASE"/>
</dbReference>
<evidence type="ECO:0000256" key="12">
    <source>
        <dbReference type="ARBA" id="ARBA00023136"/>
    </source>
</evidence>
<gene>
    <name evidence="16" type="primary">rfbB</name>
    <name evidence="16" type="ORF">KDA_08130</name>
</gene>
<comment type="pathway">
    <text evidence="3">Nucleotide-sugar biosynthesis; UDP-alpha-D-xylose biosynthesis; UDP-alpha-D-xylose from UDP-alpha-D-glucuronate: step 1/1.</text>
</comment>
<evidence type="ECO:0000256" key="3">
    <source>
        <dbReference type="ARBA" id="ARBA00005100"/>
    </source>
</evidence>
<dbReference type="CDD" id="cd05230">
    <property type="entry name" value="UGD_SDR_e"/>
    <property type="match status" value="1"/>
</dbReference>
<dbReference type="GO" id="GO:0042732">
    <property type="term" value="P:D-xylose metabolic process"/>
    <property type="evidence" value="ECO:0007669"/>
    <property type="project" value="InterPro"/>
</dbReference>
<keyword evidence="9" id="KW-1133">Transmembrane helix</keyword>
<feature type="domain" description="NAD(P)-binding" evidence="15">
    <location>
        <begin position="4"/>
        <end position="301"/>
    </location>
</feature>
<dbReference type="OrthoDB" id="9803061at2"/>
<dbReference type="GO" id="GO:0070403">
    <property type="term" value="F:NAD+ binding"/>
    <property type="evidence" value="ECO:0007669"/>
    <property type="project" value="InterPro"/>
</dbReference>
<dbReference type="Pfam" id="PF16363">
    <property type="entry name" value="GDP_Man_Dehyd"/>
    <property type="match status" value="1"/>
</dbReference>
<organism evidence="16 17">
    <name type="scientific">Dictyobacter alpinus</name>
    <dbReference type="NCBI Taxonomy" id="2014873"/>
    <lineage>
        <taxon>Bacteria</taxon>
        <taxon>Bacillati</taxon>
        <taxon>Chloroflexota</taxon>
        <taxon>Ktedonobacteria</taxon>
        <taxon>Ktedonobacterales</taxon>
        <taxon>Dictyobacteraceae</taxon>
        <taxon>Dictyobacter</taxon>
    </lineage>
</organism>
<evidence type="ECO:0000256" key="2">
    <source>
        <dbReference type="ARBA" id="ARBA00004447"/>
    </source>
</evidence>
<comment type="similarity">
    <text evidence="4">Belongs to the NAD(P)-dependent epimerase/dehydratase family. UDP-glucuronic acid decarboxylase subfamily.</text>
</comment>
<proteinExistence type="inferred from homology"/>